<evidence type="ECO:0000313" key="6">
    <source>
        <dbReference type="EMBL" id="SFW23107.1"/>
    </source>
</evidence>
<proteinExistence type="predicted"/>
<feature type="domain" description="Iron-binding zinc finger CDGSH type" evidence="5">
    <location>
        <begin position="48"/>
        <end position="77"/>
    </location>
</feature>
<accession>A0A1K1MJ36</accession>
<keyword evidence="2" id="KW-0479">Metal-binding</keyword>
<keyword evidence="7" id="KW-1185">Reference proteome</keyword>
<dbReference type="GO" id="GO:0046872">
    <property type="term" value="F:metal ion binding"/>
    <property type="evidence" value="ECO:0007669"/>
    <property type="project" value="UniProtKB-KW"/>
</dbReference>
<organism evidence="6 7">
    <name type="scientific">Cellulophaga fucicola</name>
    <dbReference type="NCBI Taxonomy" id="76595"/>
    <lineage>
        <taxon>Bacteria</taxon>
        <taxon>Pseudomonadati</taxon>
        <taxon>Bacteroidota</taxon>
        <taxon>Flavobacteriia</taxon>
        <taxon>Flavobacteriales</taxon>
        <taxon>Flavobacteriaceae</taxon>
        <taxon>Cellulophaga</taxon>
    </lineage>
</organism>
<dbReference type="RefSeq" id="WP_072302900.1">
    <property type="nucleotide sequence ID" value="NZ_FPIY01000001.1"/>
</dbReference>
<name>A0A1K1MJ36_9FLAO</name>
<evidence type="ECO:0000256" key="1">
    <source>
        <dbReference type="ARBA" id="ARBA00022714"/>
    </source>
</evidence>
<sequence length="77" mass="8671">MSDDKLYTPIKVALEKDKNYGWCTCSHSKNQPFCDGSHKAHNATPSLRFSVEEAKVYNMCTCKLTSNPPFCDGSHKK</sequence>
<evidence type="ECO:0000259" key="5">
    <source>
        <dbReference type="SMART" id="SM00704"/>
    </source>
</evidence>
<reference evidence="7" key="1">
    <citation type="submission" date="2016-11" db="EMBL/GenBank/DDBJ databases">
        <authorList>
            <person name="Varghese N."/>
            <person name="Submissions S."/>
        </authorList>
    </citation>
    <scope>NUCLEOTIDE SEQUENCE [LARGE SCALE GENOMIC DNA]</scope>
    <source>
        <strain evidence="7">DSM 24786</strain>
    </source>
</reference>
<protein>
    <submittedName>
        <fullName evidence="6">Iron-binding zinc finger CDGSH type</fullName>
    </submittedName>
</protein>
<dbReference type="EMBL" id="FPIY01000001">
    <property type="protein sequence ID" value="SFW23107.1"/>
    <property type="molecule type" value="Genomic_DNA"/>
</dbReference>
<dbReference type="InterPro" id="IPR018967">
    <property type="entry name" value="FeS-contain_CDGSH-typ"/>
</dbReference>
<dbReference type="OrthoDB" id="9795032at2"/>
<keyword evidence="4" id="KW-0411">Iron-sulfur</keyword>
<dbReference type="PANTHER" id="PTHR46491:SF3">
    <property type="entry name" value="CDGSH IRON-SULFUR DOMAIN-CONTAINING PROTEIN 3, MITOCHONDRIAL"/>
    <property type="match status" value="1"/>
</dbReference>
<dbReference type="GO" id="GO:0005737">
    <property type="term" value="C:cytoplasm"/>
    <property type="evidence" value="ECO:0007669"/>
    <property type="project" value="UniProtKB-ARBA"/>
</dbReference>
<dbReference type="Pfam" id="PF09360">
    <property type="entry name" value="zf-CDGSH"/>
    <property type="match status" value="2"/>
</dbReference>
<dbReference type="InterPro" id="IPR052950">
    <property type="entry name" value="CISD"/>
</dbReference>
<keyword evidence="3" id="KW-0408">Iron</keyword>
<dbReference type="Gene3D" id="3.40.5.90">
    <property type="entry name" value="CDGSH iron-sulfur domain, mitoNEET-type"/>
    <property type="match status" value="2"/>
</dbReference>
<dbReference type="AlphaFoldDB" id="A0A1K1MJ36"/>
<evidence type="ECO:0000313" key="7">
    <source>
        <dbReference type="Proteomes" id="UP000183257"/>
    </source>
</evidence>
<keyword evidence="1" id="KW-0001">2Fe-2S</keyword>
<evidence type="ECO:0000256" key="3">
    <source>
        <dbReference type="ARBA" id="ARBA00023004"/>
    </source>
</evidence>
<dbReference type="PANTHER" id="PTHR46491">
    <property type="entry name" value="CDGSH IRON SULFUR DOMAIN PROTEIN HOMOLOG"/>
    <property type="match status" value="1"/>
</dbReference>
<feature type="domain" description="Iron-binding zinc finger CDGSH type" evidence="5">
    <location>
        <begin position="7"/>
        <end position="44"/>
    </location>
</feature>
<dbReference type="GO" id="GO:0051537">
    <property type="term" value="F:2 iron, 2 sulfur cluster binding"/>
    <property type="evidence" value="ECO:0007669"/>
    <property type="project" value="UniProtKB-KW"/>
</dbReference>
<evidence type="ECO:0000256" key="4">
    <source>
        <dbReference type="ARBA" id="ARBA00023014"/>
    </source>
</evidence>
<dbReference type="InterPro" id="IPR042216">
    <property type="entry name" value="MitoNEET_CISD"/>
</dbReference>
<dbReference type="SMART" id="SM00704">
    <property type="entry name" value="ZnF_CDGSH"/>
    <property type="match status" value="2"/>
</dbReference>
<gene>
    <name evidence="6" type="ORF">SAMN05660313_00652</name>
</gene>
<dbReference type="STRING" id="76595.SAMN05660313_00652"/>
<evidence type="ECO:0000256" key="2">
    <source>
        <dbReference type="ARBA" id="ARBA00022723"/>
    </source>
</evidence>
<dbReference type="Proteomes" id="UP000183257">
    <property type="component" value="Unassembled WGS sequence"/>
</dbReference>